<gene>
    <name evidence="2" type="ORF">HPBE_LOCUS13276</name>
</gene>
<accession>A0A183FXJ2</accession>
<evidence type="ECO:0000313" key="3">
    <source>
        <dbReference type="Proteomes" id="UP000050761"/>
    </source>
</evidence>
<feature type="chain" id="PRO_5044551701" evidence="1">
    <location>
        <begin position="20"/>
        <end position="201"/>
    </location>
</feature>
<evidence type="ECO:0000313" key="2">
    <source>
        <dbReference type="EMBL" id="VDO95545.1"/>
    </source>
</evidence>
<dbReference type="OrthoDB" id="5856170at2759"/>
<dbReference type="Proteomes" id="UP000050761">
    <property type="component" value="Unassembled WGS sequence"/>
</dbReference>
<keyword evidence="1" id="KW-0732">Signal</keyword>
<evidence type="ECO:0000256" key="1">
    <source>
        <dbReference type="SAM" id="SignalP"/>
    </source>
</evidence>
<proteinExistence type="predicted"/>
<protein>
    <submittedName>
        <fullName evidence="4">DUF148 domain-containing protein</fullName>
    </submittedName>
</protein>
<evidence type="ECO:0000313" key="4">
    <source>
        <dbReference type="WBParaSite" id="HPBE_0001327501-mRNA-1"/>
    </source>
</evidence>
<dbReference type="WBParaSite" id="HPBE_0001327501-mRNA-1">
    <property type="protein sequence ID" value="HPBE_0001327501-mRNA-1"/>
    <property type="gene ID" value="HPBE_0001327501"/>
</dbReference>
<dbReference type="AlphaFoldDB" id="A0A183FXJ2"/>
<reference evidence="4" key="2">
    <citation type="submission" date="2019-09" db="UniProtKB">
        <authorList>
            <consortium name="WormBaseParasite"/>
        </authorList>
    </citation>
    <scope>IDENTIFICATION</scope>
</reference>
<keyword evidence="3" id="KW-1185">Reference proteome</keyword>
<feature type="signal peptide" evidence="1">
    <location>
        <begin position="1"/>
        <end position="19"/>
    </location>
</feature>
<reference evidence="2 3" key="1">
    <citation type="submission" date="2018-11" db="EMBL/GenBank/DDBJ databases">
        <authorList>
            <consortium name="Pathogen Informatics"/>
        </authorList>
    </citation>
    <scope>NUCLEOTIDE SEQUENCE [LARGE SCALE GENOMIC DNA]</scope>
</reference>
<organism evidence="3 4">
    <name type="scientific">Heligmosomoides polygyrus</name>
    <name type="common">Parasitic roundworm</name>
    <dbReference type="NCBI Taxonomy" id="6339"/>
    <lineage>
        <taxon>Eukaryota</taxon>
        <taxon>Metazoa</taxon>
        <taxon>Ecdysozoa</taxon>
        <taxon>Nematoda</taxon>
        <taxon>Chromadorea</taxon>
        <taxon>Rhabditida</taxon>
        <taxon>Rhabditina</taxon>
        <taxon>Rhabditomorpha</taxon>
        <taxon>Strongyloidea</taxon>
        <taxon>Heligmosomidae</taxon>
        <taxon>Heligmosomoides</taxon>
    </lineage>
</organism>
<sequence>MLGFGVLVAVMAVVVSVNSKTTIPCGLPPFVTKLPQKQADQLKEAWAKYQNGSACVDEQKRTFEIVGSLTEAERAAVFEFKTEPIEVEDHFDTTPHFIQSLSAEVKEGFDAIWTNASLKEDDKHNKLSEYADKNFNAEQKTDFEQWLSEIKKAKKAVDDRIKSLSPKAKEVLDRIVKLREEEHEILHTMTPETAKELYGLI</sequence>
<dbReference type="EMBL" id="UZAH01027849">
    <property type="protein sequence ID" value="VDO95545.1"/>
    <property type="molecule type" value="Genomic_DNA"/>
</dbReference>
<accession>A0A3P8DHL8</accession>
<name>A0A183FXJ2_HELPZ</name>